<dbReference type="InterPro" id="IPR034704">
    <property type="entry name" value="Ribosomal_bL28/bL31-like_sf"/>
</dbReference>
<proteinExistence type="inferred from homology"/>
<dbReference type="GO" id="GO:0003735">
    <property type="term" value="F:structural constituent of ribosome"/>
    <property type="evidence" value="ECO:0007669"/>
    <property type="project" value="InterPro"/>
</dbReference>
<dbReference type="HAMAP" id="MF_00373">
    <property type="entry name" value="Ribosomal_bL28"/>
    <property type="match status" value="1"/>
</dbReference>
<keyword evidence="3 4" id="KW-0687">Ribonucleoprotein</keyword>
<gene>
    <name evidence="4" type="primary">rpmB</name>
    <name evidence="5" type="ORF">A2714_04960</name>
</gene>
<reference evidence="5 6" key="1">
    <citation type="journal article" date="2016" name="Nat. Commun.">
        <title>Thousands of microbial genomes shed light on interconnected biogeochemical processes in an aquifer system.</title>
        <authorList>
            <person name="Anantharaman K."/>
            <person name="Brown C.T."/>
            <person name="Hug L.A."/>
            <person name="Sharon I."/>
            <person name="Castelle C.J."/>
            <person name="Probst A.J."/>
            <person name="Thomas B.C."/>
            <person name="Singh A."/>
            <person name="Wilkins M.J."/>
            <person name="Karaoz U."/>
            <person name="Brodie E.L."/>
            <person name="Williams K.H."/>
            <person name="Hubbard S.S."/>
            <person name="Banfield J.F."/>
        </authorList>
    </citation>
    <scope>NUCLEOTIDE SEQUENCE [LARGE SCALE GENOMIC DNA]</scope>
</reference>
<dbReference type="SUPFAM" id="SSF143800">
    <property type="entry name" value="L28p-like"/>
    <property type="match status" value="1"/>
</dbReference>
<accession>A0A1F7XZ71</accession>
<dbReference type="Pfam" id="PF00830">
    <property type="entry name" value="Ribosomal_L28"/>
    <property type="match status" value="1"/>
</dbReference>
<evidence type="ECO:0000313" key="5">
    <source>
        <dbReference type="EMBL" id="OGM19989.1"/>
    </source>
</evidence>
<organism evidence="5 6">
    <name type="scientific">Candidatus Woesebacteria bacterium RIFCSPHIGHO2_01_FULL_38_9</name>
    <dbReference type="NCBI Taxonomy" id="1802492"/>
    <lineage>
        <taxon>Bacteria</taxon>
        <taxon>Candidatus Woeseibacteriota</taxon>
    </lineage>
</organism>
<dbReference type="GO" id="GO:0005840">
    <property type="term" value="C:ribosome"/>
    <property type="evidence" value="ECO:0007669"/>
    <property type="project" value="UniProtKB-KW"/>
</dbReference>
<dbReference type="EMBL" id="MGGE01000055">
    <property type="protein sequence ID" value="OGM19989.1"/>
    <property type="molecule type" value="Genomic_DNA"/>
</dbReference>
<evidence type="ECO:0000256" key="2">
    <source>
        <dbReference type="ARBA" id="ARBA00022980"/>
    </source>
</evidence>
<dbReference type="PANTHER" id="PTHR39080:SF1">
    <property type="entry name" value="LARGE RIBOSOMAL SUBUNIT PROTEIN BL28A"/>
    <property type="match status" value="1"/>
</dbReference>
<dbReference type="InterPro" id="IPR026569">
    <property type="entry name" value="Ribosomal_bL28"/>
</dbReference>
<sequence length="83" mass="9589">MSYACEICGKSVSVGRSQHHGRGVAGKRWKKRAPVTPRLFKPNLQKITLKINNVRKSMRICTECLKRIKKYKSLRQYTNITVV</sequence>
<dbReference type="InterPro" id="IPR050096">
    <property type="entry name" value="Bacterial_rp_bL28"/>
</dbReference>
<evidence type="ECO:0000256" key="1">
    <source>
        <dbReference type="ARBA" id="ARBA00008760"/>
    </source>
</evidence>
<evidence type="ECO:0000256" key="3">
    <source>
        <dbReference type="ARBA" id="ARBA00023274"/>
    </source>
</evidence>
<dbReference type="Proteomes" id="UP000178419">
    <property type="component" value="Unassembled WGS sequence"/>
</dbReference>
<name>A0A1F7XZ71_9BACT</name>
<evidence type="ECO:0000256" key="4">
    <source>
        <dbReference type="HAMAP-Rule" id="MF_00373"/>
    </source>
</evidence>
<protein>
    <recommendedName>
        <fullName evidence="4">Large ribosomal subunit protein bL28</fullName>
    </recommendedName>
</protein>
<dbReference type="GO" id="GO:0006412">
    <property type="term" value="P:translation"/>
    <property type="evidence" value="ECO:0007669"/>
    <property type="project" value="UniProtKB-UniRule"/>
</dbReference>
<comment type="similarity">
    <text evidence="1 4">Belongs to the bacterial ribosomal protein bL28 family.</text>
</comment>
<comment type="caution">
    <text evidence="5">The sequence shown here is derived from an EMBL/GenBank/DDBJ whole genome shotgun (WGS) entry which is preliminary data.</text>
</comment>
<keyword evidence="2 4" id="KW-0689">Ribosomal protein</keyword>
<dbReference type="AlphaFoldDB" id="A0A1F7XZ71"/>
<dbReference type="PANTHER" id="PTHR39080">
    <property type="entry name" value="50S RIBOSOMAL PROTEIN L28"/>
    <property type="match status" value="1"/>
</dbReference>
<dbReference type="InterPro" id="IPR037147">
    <property type="entry name" value="Ribosomal_bL28_sf"/>
</dbReference>
<dbReference type="GO" id="GO:1990904">
    <property type="term" value="C:ribonucleoprotein complex"/>
    <property type="evidence" value="ECO:0007669"/>
    <property type="project" value="UniProtKB-KW"/>
</dbReference>
<evidence type="ECO:0000313" key="6">
    <source>
        <dbReference type="Proteomes" id="UP000178419"/>
    </source>
</evidence>
<dbReference type="Gene3D" id="2.30.170.40">
    <property type="entry name" value="Ribosomal protein L28/L24"/>
    <property type="match status" value="1"/>
</dbReference>